<protein>
    <submittedName>
        <fullName evidence="7">O-methyltransferase</fullName>
    </submittedName>
</protein>
<dbReference type="Gene3D" id="1.10.10.10">
    <property type="entry name" value="Winged helix-like DNA-binding domain superfamily/Winged helix DNA-binding domain"/>
    <property type="match status" value="1"/>
</dbReference>
<keyword evidence="2" id="KW-0808">Transferase</keyword>
<comment type="similarity">
    <text evidence="4">Belongs to the class I-like SAM-binding methyltransferase superfamily. Cation-independent O-methyltransferase family.</text>
</comment>
<dbReference type="GO" id="GO:0044550">
    <property type="term" value="P:secondary metabolite biosynthetic process"/>
    <property type="evidence" value="ECO:0007669"/>
    <property type="project" value="UniProtKB-ARBA"/>
</dbReference>
<dbReference type="SUPFAM" id="SSF46785">
    <property type="entry name" value="Winged helix' DNA-binding domain"/>
    <property type="match status" value="1"/>
</dbReference>
<evidence type="ECO:0000256" key="2">
    <source>
        <dbReference type="ARBA" id="ARBA00022679"/>
    </source>
</evidence>
<evidence type="ECO:0000313" key="8">
    <source>
        <dbReference type="Proteomes" id="UP001220324"/>
    </source>
</evidence>
<name>A0AAD6CNR4_9EURO</name>
<dbReference type="InterPro" id="IPR001077">
    <property type="entry name" value="COMT_C"/>
</dbReference>
<proteinExistence type="inferred from homology"/>
<evidence type="ECO:0000313" key="7">
    <source>
        <dbReference type="EMBL" id="KAJ5525437.1"/>
    </source>
</evidence>
<keyword evidence="1" id="KW-0489">Methyltransferase</keyword>
<dbReference type="PANTHER" id="PTHR43712:SF5">
    <property type="entry name" value="O-METHYLTRANSFERASE ASQN-RELATED"/>
    <property type="match status" value="1"/>
</dbReference>
<organism evidence="7 8">
    <name type="scientific">Penicillium frequentans</name>
    <dbReference type="NCBI Taxonomy" id="3151616"/>
    <lineage>
        <taxon>Eukaryota</taxon>
        <taxon>Fungi</taxon>
        <taxon>Dikarya</taxon>
        <taxon>Ascomycota</taxon>
        <taxon>Pezizomycotina</taxon>
        <taxon>Eurotiomycetes</taxon>
        <taxon>Eurotiomycetidae</taxon>
        <taxon>Eurotiales</taxon>
        <taxon>Aspergillaceae</taxon>
        <taxon>Penicillium</taxon>
    </lineage>
</organism>
<dbReference type="PROSITE" id="PS51683">
    <property type="entry name" value="SAM_OMT_II"/>
    <property type="match status" value="1"/>
</dbReference>
<dbReference type="InterPro" id="IPR036388">
    <property type="entry name" value="WH-like_DNA-bd_sf"/>
</dbReference>
<dbReference type="Proteomes" id="UP001220324">
    <property type="component" value="Unassembled WGS sequence"/>
</dbReference>
<dbReference type="GO" id="GO:0032259">
    <property type="term" value="P:methylation"/>
    <property type="evidence" value="ECO:0007669"/>
    <property type="project" value="UniProtKB-KW"/>
</dbReference>
<dbReference type="InterPro" id="IPR029063">
    <property type="entry name" value="SAM-dependent_MTases_sf"/>
</dbReference>
<accession>A0AAD6CNR4</accession>
<comment type="caution">
    <text evidence="7">The sequence shown here is derived from an EMBL/GenBank/DDBJ whole genome shotgun (WGS) entry which is preliminary data.</text>
</comment>
<reference evidence="7 8" key="1">
    <citation type="journal article" date="2023" name="IMA Fungus">
        <title>Comparative genomic study of the Penicillium genus elucidates a diverse pangenome and 15 lateral gene transfer events.</title>
        <authorList>
            <person name="Petersen C."/>
            <person name="Sorensen T."/>
            <person name="Nielsen M.R."/>
            <person name="Sondergaard T.E."/>
            <person name="Sorensen J.L."/>
            <person name="Fitzpatrick D.A."/>
            <person name="Frisvad J.C."/>
            <person name="Nielsen K.L."/>
        </authorList>
    </citation>
    <scope>NUCLEOTIDE SEQUENCE [LARGE SCALE GENOMIC DNA]</scope>
    <source>
        <strain evidence="7 8">IBT 35679</strain>
    </source>
</reference>
<dbReference type="SUPFAM" id="SSF53335">
    <property type="entry name" value="S-adenosyl-L-methionine-dependent methyltransferases"/>
    <property type="match status" value="1"/>
</dbReference>
<dbReference type="InterPro" id="IPR016461">
    <property type="entry name" value="COMT-like"/>
</dbReference>
<evidence type="ECO:0000259" key="6">
    <source>
        <dbReference type="Pfam" id="PF00891"/>
    </source>
</evidence>
<dbReference type="PANTHER" id="PTHR43712">
    <property type="entry name" value="PUTATIVE (AFU_ORTHOLOGUE AFUA_4G14580)-RELATED"/>
    <property type="match status" value="1"/>
</dbReference>
<keyword evidence="8" id="KW-1185">Reference proteome</keyword>
<dbReference type="EMBL" id="JAQIZZ010000008">
    <property type="protein sequence ID" value="KAJ5525437.1"/>
    <property type="molecule type" value="Genomic_DNA"/>
</dbReference>
<evidence type="ECO:0000256" key="5">
    <source>
        <dbReference type="SAM" id="MobiDB-lite"/>
    </source>
</evidence>
<sequence>MEPDSKKDLHQPISILERLGTEIGIAAVQLSDHIRQHDYHPPSFDIDTPIQVLPSTASQEAHELRRKLKRDALALFHLASGPSEYTAHVSMNHQYTVCLRYLSQFQIFNLVPREGSISISDLAATAQLPLPQLNTVLRMAATSGLFKFHSSDAIGHSAASLLHANSSQFTAWNNCVSQYVFNASAQLPAATQLWGDSRDPTHSPFNLAFNSTLPFGKFLAGNPSIAQVMGQFVQATEMVDSNDVRHLVTGYEWGPLKEAVLVDVASSSLATIIALAKMFPSLSFEIQPQEKAVTQINTIYTSLDAELRSRITIIQTQADPRTGGTPMEEESSGSERTHSGPKIFLLRHALHNLPDFMCQSILKNLSYALHAQKPHGQILIMDMVLPEYGELDPYEEAMLQTRQMIQLELANGRGRSITDWKNLVSQVESEMGQLVVRKVSRPPGSDLSILEIEMEA</sequence>
<gene>
    <name evidence="7" type="ORF">N7494_012087</name>
</gene>
<evidence type="ECO:0000256" key="1">
    <source>
        <dbReference type="ARBA" id="ARBA00022603"/>
    </source>
</evidence>
<dbReference type="Pfam" id="PF00891">
    <property type="entry name" value="Methyltransf_2"/>
    <property type="match status" value="1"/>
</dbReference>
<dbReference type="GO" id="GO:0008171">
    <property type="term" value="F:O-methyltransferase activity"/>
    <property type="evidence" value="ECO:0007669"/>
    <property type="project" value="InterPro"/>
</dbReference>
<dbReference type="InterPro" id="IPR036390">
    <property type="entry name" value="WH_DNA-bd_sf"/>
</dbReference>
<dbReference type="Gene3D" id="3.40.50.150">
    <property type="entry name" value="Vaccinia Virus protein VP39"/>
    <property type="match status" value="1"/>
</dbReference>
<feature type="domain" description="O-methyltransferase C-terminal" evidence="6">
    <location>
        <begin position="343"/>
        <end position="426"/>
    </location>
</feature>
<keyword evidence="3" id="KW-0949">S-adenosyl-L-methionine</keyword>
<evidence type="ECO:0000256" key="3">
    <source>
        <dbReference type="ARBA" id="ARBA00022691"/>
    </source>
</evidence>
<feature type="region of interest" description="Disordered" evidence="5">
    <location>
        <begin position="316"/>
        <end position="338"/>
    </location>
</feature>
<evidence type="ECO:0000256" key="4">
    <source>
        <dbReference type="ARBA" id="ARBA00038277"/>
    </source>
</evidence>
<dbReference type="AlphaFoldDB" id="A0AAD6CNR4"/>